<evidence type="ECO:0000313" key="5">
    <source>
        <dbReference type="Proteomes" id="UP000825935"/>
    </source>
</evidence>
<feature type="region of interest" description="Disordered" evidence="2">
    <location>
        <begin position="578"/>
        <end position="598"/>
    </location>
</feature>
<proteinExistence type="predicted"/>
<evidence type="ECO:0000256" key="2">
    <source>
        <dbReference type="SAM" id="MobiDB-lite"/>
    </source>
</evidence>
<reference evidence="4" key="1">
    <citation type="submission" date="2021-08" db="EMBL/GenBank/DDBJ databases">
        <title>WGS assembly of Ceratopteris richardii.</title>
        <authorList>
            <person name="Marchant D.B."/>
            <person name="Chen G."/>
            <person name="Jenkins J."/>
            <person name="Shu S."/>
            <person name="Leebens-Mack J."/>
            <person name="Grimwood J."/>
            <person name="Schmutz J."/>
            <person name="Soltis P."/>
            <person name="Soltis D."/>
            <person name="Chen Z.-H."/>
        </authorList>
    </citation>
    <scope>NUCLEOTIDE SEQUENCE</scope>
    <source>
        <strain evidence="4">Whitten #5841</strain>
        <tissue evidence="4">Leaf</tissue>
    </source>
</reference>
<dbReference type="EMBL" id="CM035415">
    <property type="protein sequence ID" value="KAH7428181.1"/>
    <property type="molecule type" value="Genomic_DNA"/>
</dbReference>
<dbReference type="PANTHER" id="PTHR33223:SF6">
    <property type="entry name" value="CCHC-TYPE DOMAIN-CONTAINING PROTEIN"/>
    <property type="match status" value="1"/>
</dbReference>
<dbReference type="InterPro" id="IPR005162">
    <property type="entry name" value="Retrotrans_gag_dom"/>
</dbReference>
<dbReference type="PANTHER" id="PTHR33223">
    <property type="entry name" value="CCHC-TYPE DOMAIN-CONTAINING PROTEIN"/>
    <property type="match status" value="1"/>
</dbReference>
<feature type="region of interest" description="Disordered" evidence="2">
    <location>
        <begin position="529"/>
        <end position="558"/>
    </location>
</feature>
<feature type="domain" description="Retrotransposon gag" evidence="3">
    <location>
        <begin position="48"/>
        <end position="140"/>
    </location>
</feature>
<dbReference type="AlphaFoldDB" id="A0A8T2TWT0"/>
<dbReference type="Proteomes" id="UP000825935">
    <property type="component" value="Chromosome 10"/>
</dbReference>
<sequence>MAQRHATPLGDFPCFLGSSDEDPDAHIQLFEPICGAHEIVDDGRKLWIFPATLRGDAIEWYANLGVHERTSYDDLKTNFLRKFRGLGFEEKLAEELDHLRQRATESIDKYIDRMDTIVRKLGNGAPDKETLKRRFLVGLHDEKVEQYIRLKRPVSLEEAKHEARIWEEAQCVLQMHRERLISHSRSLGTNQESTMFVDINPKKEVELLDKLNADTLARVKPSCSPIGHMAMECLSVQESRSDSPRIRHDGIRERKTNEYTTKVRESRRGDISMSPCLSGNFGKAEVFDERRAQVESKPRTKIIVNQGVPEVGVVPPVQTMRSEGKTSEDERCKRQEPILARERDRHKNDVILMPKIVDAVECDLQEDVGLQCKVQQLEHDVEKLRDVVSHLESELAQEKKSRIQQEEKVKEIGRVTYEWLKEAQDIRDNENKRIDQLVQENEGFRELIKRWEFDRKIQREKIVSETEKCEELERKVEALIERLQTFERTKIVRRTSKGKEERLGSRQVDSKECRVNNESRFREEVNGDRVCGSQKRKGDGIATRKRTTTKVESSKVSMTTPITKRILKKSETRDFGKRCKGTLSDGREKRKGNSTTHAQEINHMERKCVRKSDKEIEGRDSFTTYQHIMKEDKFVARVNAFYEEIERECKGVAKCEQKFHDLHDVASELEKKTFGTMWLCRMKPCFEKDKHFEEDEHL</sequence>
<dbReference type="OrthoDB" id="6086417at2759"/>
<organism evidence="4 5">
    <name type="scientific">Ceratopteris richardii</name>
    <name type="common">Triangle waterfern</name>
    <dbReference type="NCBI Taxonomy" id="49495"/>
    <lineage>
        <taxon>Eukaryota</taxon>
        <taxon>Viridiplantae</taxon>
        <taxon>Streptophyta</taxon>
        <taxon>Embryophyta</taxon>
        <taxon>Tracheophyta</taxon>
        <taxon>Polypodiopsida</taxon>
        <taxon>Polypodiidae</taxon>
        <taxon>Polypodiales</taxon>
        <taxon>Pteridineae</taxon>
        <taxon>Pteridaceae</taxon>
        <taxon>Parkerioideae</taxon>
        <taxon>Ceratopteris</taxon>
    </lineage>
</organism>
<evidence type="ECO:0000313" key="4">
    <source>
        <dbReference type="EMBL" id="KAH7428181.1"/>
    </source>
</evidence>
<feature type="coiled-coil region" evidence="1">
    <location>
        <begin position="374"/>
        <end position="489"/>
    </location>
</feature>
<evidence type="ECO:0000256" key="1">
    <source>
        <dbReference type="SAM" id="Coils"/>
    </source>
</evidence>
<keyword evidence="1" id="KW-0175">Coiled coil</keyword>
<keyword evidence="5" id="KW-1185">Reference proteome</keyword>
<accession>A0A8T2TWT0</accession>
<protein>
    <recommendedName>
        <fullName evidence="3">Retrotransposon gag domain-containing protein</fullName>
    </recommendedName>
</protein>
<evidence type="ECO:0000259" key="3">
    <source>
        <dbReference type="Pfam" id="PF03732"/>
    </source>
</evidence>
<name>A0A8T2TWT0_CERRI</name>
<gene>
    <name evidence="4" type="ORF">KP509_10G079600</name>
</gene>
<comment type="caution">
    <text evidence="4">The sequence shown here is derived from an EMBL/GenBank/DDBJ whole genome shotgun (WGS) entry which is preliminary data.</text>
</comment>
<dbReference type="Pfam" id="PF03732">
    <property type="entry name" value="Retrotrans_gag"/>
    <property type="match status" value="1"/>
</dbReference>